<name>A0ABP8A6E9_9SPHI</name>
<keyword evidence="2" id="KW-0378">Hydrolase</keyword>
<dbReference type="PROSITE" id="PS01095">
    <property type="entry name" value="GH18_1"/>
    <property type="match status" value="1"/>
</dbReference>
<dbReference type="InterPro" id="IPR032320">
    <property type="entry name" value="GH18_BT1044-like"/>
</dbReference>
<proteinExistence type="predicted"/>
<evidence type="ECO:0000313" key="3">
    <source>
        <dbReference type="Proteomes" id="UP001500167"/>
    </source>
</evidence>
<accession>A0ABP8A6E9</accession>
<sequence>MKTIKNLLYTCLFAGTALLAACEKQNIPVPEPVTKLVPVGSDEYYENLRAYKRSDHQIYFGWWGGLGTPGSPETVSVIDQIPDSVDIVAFWGGMPPIGSHNFETMQRIRQQKGTRFVITSFGSGVERIMRQNDPELVETNVMQAIDNVAKAIADTIALYNIDGFDLDYEPGELAEVNSFFGNRYAVNGNNPHVLRLFQALGKYLGPASGTDKLLIIDGYSHPGVAPYYNYFMQQAYGSSSPSVLQGRLLNYGLGECPPHKFVPCENFENWWRDGGVNFTDPRLGTIPSLLGFAYWNPTEGPKGGIGSYHTEYEYPNNPDYKWTRQAIQIMNPAVR</sequence>
<feature type="chain" id="PRO_5046453584" evidence="1">
    <location>
        <begin position="21"/>
        <end position="335"/>
    </location>
</feature>
<protein>
    <submittedName>
        <fullName evidence="2">Glycoside hydrolase family 18</fullName>
    </submittedName>
</protein>
<dbReference type="InterPro" id="IPR017853">
    <property type="entry name" value="GH"/>
</dbReference>
<dbReference type="RefSeq" id="WP_346086770.1">
    <property type="nucleotide sequence ID" value="NZ_BAAAZK010000007.1"/>
</dbReference>
<dbReference type="EMBL" id="BAAAZK010000007">
    <property type="protein sequence ID" value="GAA4178868.1"/>
    <property type="molecule type" value="Genomic_DNA"/>
</dbReference>
<dbReference type="Gene3D" id="3.20.20.80">
    <property type="entry name" value="Glycosidases"/>
    <property type="match status" value="1"/>
</dbReference>
<keyword evidence="3" id="KW-1185">Reference proteome</keyword>
<evidence type="ECO:0000313" key="2">
    <source>
        <dbReference type="EMBL" id="GAA4178868.1"/>
    </source>
</evidence>
<dbReference type="Pfam" id="PF16141">
    <property type="entry name" value="GH18_BT1044-like"/>
    <property type="match status" value="1"/>
</dbReference>
<feature type="signal peptide" evidence="1">
    <location>
        <begin position="1"/>
        <end position="20"/>
    </location>
</feature>
<dbReference type="Proteomes" id="UP001500167">
    <property type="component" value="Unassembled WGS sequence"/>
</dbReference>
<gene>
    <name evidence="2" type="ORF">GCM10022218_30500</name>
</gene>
<evidence type="ECO:0000256" key="1">
    <source>
        <dbReference type="SAM" id="SignalP"/>
    </source>
</evidence>
<dbReference type="SUPFAM" id="SSF51445">
    <property type="entry name" value="(Trans)glycosidases"/>
    <property type="match status" value="1"/>
</dbReference>
<reference evidence="3" key="1">
    <citation type="journal article" date="2019" name="Int. J. Syst. Evol. Microbiol.">
        <title>The Global Catalogue of Microorganisms (GCM) 10K type strain sequencing project: providing services to taxonomists for standard genome sequencing and annotation.</title>
        <authorList>
            <consortium name="The Broad Institute Genomics Platform"/>
            <consortium name="The Broad Institute Genome Sequencing Center for Infectious Disease"/>
            <person name="Wu L."/>
            <person name="Ma J."/>
        </authorList>
    </citation>
    <scope>NUCLEOTIDE SEQUENCE [LARGE SCALE GENOMIC DNA]</scope>
    <source>
        <strain evidence="3">JCM 16722</strain>
    </source>
</reference>
<dbReference type="InterPro" id="IPR001579">
    <property type="entry name" value="Glyco_hydro_18_chit_AS"/>
</dbReference>
<organism evidence="2 3">
    <name type="scientific">Sphingobacterium ginsenosidimutans</name>
    <dbReference type="NCBI Taxonomy" id="687845"/>
    <lineage>
        <taxon>Bacteria</taxon>
        <taxon>Pseudomonadati</taxon>
        <taxon>Bacteroidota</taxon>
        <taxon>Sphingobacteriia</taxon>
        <taxon>Sphingobacteriales</taxon>
        <taxon>Sphingobacteriaceae</taxon>
        <taxon>Sphingobacterium</taxon>
    </lineage>
</organism>
<dbReference type="GO" id="GO:0016787">
    <property type="term" value="F:hydrolase activity"/>
    <property type="evidence" value="ECO:0007669"/>
    <property type="project" value="UniProtKB-KW"/>
</dbReference>
<keyword evidence="1" id="KW-0732">Signal</keyword>
<dbReference type="PROSITE" id="PS51257">
    <property type="entry name" value="PROKAR_LIPOPROTEIN"/>
    <property type="match status" value="1"/>
</dbReference>
<comment type="caution">
    <text evidence="2">The sequence shown here is derived from an EMBL/GenBank/DDBJ whole genome shotgun (WGS) entry which is preliminary data.</text>
</comment>